<accession>A0A2S6IB03</accession>
<evidence type="ECO:0000313" key="3">
    <source>
        <dbReference type="EMBL" id="PPK88678.1"/>
    </source>
</evidence>
<dbReference type="Pfam" id="PF13480">
    <property type="entry name" value="Acetyltransf_6"/>
    <property type="match status" value="1"/>
</dbReference>
<dbReference type="RefSeq" id="WP_104419212.1">
    <property type="nucleotide sequence ID" value="NZ_PTJC01000005.1"/>
</dbReference>
<sequence>MPVSCPSIRPPTPRIGTEWQKVPGAAGWRLKHFRTPADWTDWARDFSEGSIWMSASYLKFLHEHPQGMDSEAIALRHDDYDRPILLSVQSTGFRLADQVRASISGGEWTSRVWRRVLGQIPLRIKVIGQLLVSGPFGGTGLDALPPDQAVDVLEATGRYLMQTGSGFMGLVIKDLFPKDHPVTSGLEARGFAPLGVDPVMCLDLTAFASFSDYLGGLSSKYRVRYRRARKKLAGLERRRLSKEEVLTKLSLIHDLHRETAGGADFSLVEVSREYFVWLRERADFHGYFDGEELVGFTTGMVSGETYHAHFLGMREAYKFSHHLYHNMLFDLLKDALLARSVVLDYGRTALEIKSSLGARAEYWAVVARGRHGWMSRWVGPLTRLLHRPPNWEARSPFKGG</sequence>
<reference evidence="3 4" key="1">
    <citation type="submission" date="2018-02" db="EMBL/GenBank/DDBJ databases">
        <title>Genomic Encyclopedia of Archaeal and Bacterial Type Strains, Phase II (KMG-II): from individual species to whole genera.</title>
        <authorList>
            <person name="Goeker M."/>
        </authorList>
    </citation>
    <scope>NUCLEOTIDE SEQUENCE [LARGE SCALE GENOMIC DNA]</scope>
    <source>
        <strain evidence="3 4">DSM 29526</strain>
    </source>
</reference>
<dbReference type="SUPFAM" id="SSF55729">
    <property type="entry name" value="Acyl-CoA N-acyltransferases (Nat)"/>
    <property type="match status" value="1"/>
</dbReference>
<organism evidence="3 4">
    <name type="scientific">Neolewinella xylanilytica</name>
    <dbReference type="NCBI Taxonomy" id="1514080"/>
    <lineage>
        <taxon>Bacteria</taxon>
        <taxon>Pseudomonadati</taxon>
        <taxon>Bacteroidota</taxon>
        <taxon>Saprospiria</taxon>
        <taxon>Saprospirales</taxon>
        <taxon>Lewinellaceae</taxon>
        <taxon>Neolewinella</taxon>
    </lineage>
</organism>
<keyword evidence="1" id="KW-0175">Coiled coil</keyword>
<protein>
    <submittedName>
        <fullName evidence="3">Acetyltransferase (GNAT) family protein</fullName>
    </submittedName>
</protein>
<dbReference type="InterPro" id="IPR038740">
    <property type="entry name" value="BioF2-like_GNAT_dom"/>
</dbReference>
<proteinExistence type="predicted"/>
<feature type="domain" description="BioF2-like acetyltransferase" evidence="2">
    <location>
        <begin position="219"/>
        <end position="349"/>
    </location>
</feature>
<dbReference type="AlphaFoldDB" id="A0A2S6IB03"/>
<dbReference type="Gene3D" id="3.40.630.30">
    <property type="match status" value="1"/>
</dbReference>
<name>A0A2S6IB03_9BACT</name>
<dbReference type="OrthoDB" id="240921at2"/>
<dbReference type="EMBL" id="PTJC01000005">
    <property type="protein sequence ID" value="PPK88678.1"/>
    <property type="molecule type" value="Genomic_DNA"/>
</dbReference>
<keyword evidence="4" id="KW-1185">Reference proteome</keyword>
<evidence type="ECO:0000313" key="4">
    <source>
        <dbReference type="Proteomes" id="UP000237662"/>
    </source>
</evidence>
<dbReference type="InterPro" id="IPR016181">
    <property type="entry name" value="Acyl_CoA_acyltransferase"/>
</dbReference>
<dbReference type="Proteomes" id="UP000237662">
    <property type="component" value="Unassembled WGS sequence"/>
</dbReference>
<comment type="caution">
    <text evidence="3">The sequence shown here is derived from an EMBL/GenBank/DDBJ whole genome shotgun (WGS) entry which is preliminary data.</text>
</comment>
<keyword evidence="3" id="KW-0808">Transferase</keyword>
<dbReference type="GO" id="GO:0016740">
    <property type="term" value="F:transferase activity"/>
    <property type="evidence" value="ECO:0007669"/>
    <property type="project" value="UniProtKB-KW"/>
</dbReference>
<evidence type="ECO:0000256" key="1">
    <source>
        <dbReference type="SAM" id="Coils"/>
    </source>
</evidence>
<feature type="coiled-coil region" evidence="1">
    <location>
        <begin position="218"/>
        <end position="245"/>
    </location>
</feature>
<gene>
    <name evidence="3" type="ORF">CLV84_1648</name>
</gene>
<evidence type="ECO:0000259" key="2">
    <source>
        <dbReference type="Pfam" id="PF13480"/>
    </source>
</evidence>